<feature type="region of interest" description="Disordered" evidence="5">
    <location>
        <begin position="480"/>
        <end position="503"/>
    </location>
</feature>
<reference evidence="7 8" key="1">
    <citation type="submission" date="2016-11" db="EMBL/GenBank/DDBJ databases">
        <title>The macronuclear genome of Stentor coeruleus: a giant cell with tiny introns.</title>
        <authorList>
            <person name="Slabodnick M."/>
            <person name="Ruby J.G."/>
            <person name="Reiff S.B."/>
            <person name="Swart E.C."/>
            <person name="Gosai S."/>
            <person name="Prabakaran S."/>
            <person name="Witkowska E."/>
            <person name="Larue G.E."/>
            <person name="Fisher S."/>
            <person name="Freeman R.M."/>
            <person name="Gunawardena J."/>
            <person name="Chu W."/>
            <person name="Stover N.A."/>
            <person name="Gregory B.D."/>
            <person name="Nowacki M."/>
            <person name="Derisi J."/>
            <person name="Roy S.W."/>
            <person name="Marshall W.F."/>
            <person name="Sood P."/>
        </authorList>
    </citation>
    <scope>NUCLEOTIDE SEQUENCE [LARGE SCALE GENOMIC DNA]</scope>
    <source>
        <strain evidence="7">WM001</strain>
    </source>
</reference>
<dbReference type="OrthoDB" id="123929at2759"/>
<feature type="domain" description="Kinesin motor" evidence="6">
    <location>
        <begin position="1"/>
        <end position="253"/>
    </location>
</feature>
<dbReference type="GO" id="GO:0005524">
    <property type="term" value="F:ATP binding"/>
    <property type="evidence" value="ECO:0007669"/>
    <property type="project" value="InterPro"/>
</dbReference>
<gene>
    <name evidence="7" type="ORF">SteCoe_1241</name>
</gene>
<comment type="similarity">
    <text evidence="3">Belongs to the TRAFAC class myosin-kinesin ATPase superfamily. Kinesin family.</text>
</comment>
<dbReference type="Gene3D" id="3.40.850.10">
    <property type="entry name" value="Kinesin motor domain"/>
    <property type="match status" value="1"/>
</dbReference>
<evidence type="ECO:0000256" key="2">
    <source>
        <dbReference type="ARBA" id="ARBA00023175"/>
    </source>
</evidence>
<dbReference type="PROSITE" id="PS50067">
    <property type="entry name" value="KINESIN_MOTOR_2"/>
    <property type="match status" value="1"/>
</dbReference>
<dbReference type="EMBL" id="MPUH01000013">
    <property type="protein sequence ID" value="OMJ95339.1"/>
    <property type="molecule type" value="Genomic_DNA"/>
</dbReference>
<dbReference type="InterPro" id="IPR036961">
    <property type="entry name" value="Kinesin_motor_dom_sf"/>
</dbReference>
<feature type="coiled-coil region" evidence="4">
    <location>
        <begin position="291"/>
        <end position="336"/>
    </location>
</feature>
<dbReference type="PRINTS" id="PR00380">
    <property type="entry name" value="KINESINHEAVY"/>
</dbReference>
<dbReference type="PANTHER" id="PTHR47968">
    <property type="entry name" value="CENTROMERE PROTEIN E"/>
    <property type="match status" value="1"/>
</dbReference>
<evidence type="ECO:0000259" key="6">
    <source>
        <dbReference type="PROSITE" id="PS50067"/>
    </source>
</evidence>
<dbReference type="Proteomes" id="UP000187209">
    <property type="component" value="Unassembled WGS sequence"/>
</dbReference>
<dbReference type="SMART" id="SM00129">
    <property type="entry name" value="KISc"/>
    <property type="match status" value="1"/>
</dbReference>
<evidence type="ECO:0000256" key="1">
    <source>
        <dbReference type="ARBA" id="ARBA00023054"/>
    </source>
</evidence>
<protein>
    <recommendedName>
        <fullName evidence="6">Kinesin motor domain-containing protein</fullName>
    </recommendedName>
</protein>
<dbReference type="GO" id="GO:0008017">
    <property type="term" value="F:microtubule binding"/>
    <property type="evidence" value="ECO:0007669"/>
    <property type="project" value="InterPro"/>
</dbReference>
<keyword evidence="8" id="KW-1185">Reference proteome</keyword>
<comment type="caution">
    <text evidence="3">Lacks conserved residue(s) required for the propagation of feature annotation.</text>
</comment>
<dbReference type="GO" id="GO:0007018">
    <property type="term" value="P:microtubule-based movement"/>
    <property type="evidence" value="ECO:0007669"/>
    <property type="project" value="InterPro"/>
</dbReference>
<evidence type="ECO:0000313" key="7">
    <source>
        <dbReference type="EMBL" id="OMJ95339.1"/>
    </source>
</evidence>
<dbReference type="PANTHER" id="PTHR47968:SF75">
    <property type="entry name" value="CENTROMERE-ASSOCIATED PROTEIN E"/>
    <property type="match status" value="1"/>
</dbReference>
<dbReference type="SUPFAM" id="SSF52540">
    <property type="entry name" value="P-loop containing nucleoside triphosphate hydrolases"/>
    <property type="match status" value="1"/>
</dbReference>
<feature type="compositionally biased region" description="Basic and acidic residues" evidence="5">
    <location>
        <begin position="480"/>
        <end position="489"/>
    </location>
</feature>
<accession>A0A1R2D238</accession>
<comment type="caution">
    <text evidence="7">The sequence shown here is derived from an EMBL/GenBank/DDBJ whole genome shotgun (WGS) entry which is preliminary data.</text>
</comment>
<keyword evidence="2" id="KW-0505">Motor protein</keyword>
<evidence type="ECO:0000313" key="8">
    <source>
        <dbReference type="Proteomes" id="UP000187209"/>
    </source>
</evidence>
<dbReference type="InterPro" id="IPR027640">
    <property type="entry name" value="Kinesin-like_fam"/>
</dbReference>
<evidence type="ECO:0000256" key="5">
    <source>
        <dbReference type="SAM" id="MobiDB-lite"/>
    </source>
</evidence>
<sequence length="520" mass="60009">MFGLDLENSTQFSKTVNFSAFPQRFLHENSDISGLIPRSISDIFANLSSNQAIRISFLQIYNEKILDLLQDLPTLQPLSIRESSLFGIFVEGLAEFKAKNETECCFLLAKGEANRIVRQTKLNQKSSRSHTIFQIVIDTDETSKKGFLKRTKINFCDLAGSEKYDKEINMSNERIREITQINKSLSILGKVVYALGKKNHTHVPYRDSKLTRLLQDSLGLSTRTILIATVSPSILCVEETISTLKFADRAKKVMIKDKNLETGLKNPHIFKLQGEIQHLKQLLSLKNPENIVTLKTQLEALKEENQKIKQFTQDEVQKLKNENQKLKSVLQEMGQSKDIENNSIKNEGEIPRSPKTVTHKNEMLASLDLGNLRTSYSPSPYEMTSPSPDIFRLAVSPDFSKSDIREVKSFRIKDNFKRFGVRYRIKGKDIEFNEIVEDAKEKEYVQKQMRIIRSKLNYIAELERKKKQKFKEEIDKITEARKKAQDDKKKKVGKSNRNEGLQEIYMKKRKKYAELIDKND</sequence>
<keyword evidence="1 4" id="KW-0175">Coiled coil</keyword>
<dbReference type="Pfam" id="PF00225">
    <property type="entry name" value="Kinesin"/>
    <property type="match status" value="1"/>
</dbReference>
<dbReference type="InterPro" id="IPR001752">
    <property type="entry name" value="Kinesin_motor_dom"/>
</dbReference>
<dbReference type="GO" id="GO:0003777">
    <property type="term" value="F:microtubule motor activity"/>
    <property type="evidence" value="ECO:0007669"/>
    <property type="project" value="InterPro"/>
</dbReference>
<organism evidence="7 8">
    <name type="scientific">Stentor coeruleus</name>
    <dbReference type="NCBI Taxonomy" id="5963"/>
    <lineage>
        <taxon>Eukaryota</taxon>
        <taxon>Sar</taxon>
        <taxon>Alveolata</taxon>
        <taxon>Ciliophora</taxon>
        <taxon>Postciliodesmatophora</taxon>
        <taxon>Heterotrichea</taxon>
        <taxon>Heterotrichida</taxon>
        <taxon>Stentoridae</taxon>
        <taxon>Stentor</taxon>
    </lineage>
</organism>
<name>A0A1R2D238_9CILI</name>
<dbReference type="InterPro" id="IPR027417">
    <property type="entry name" value="P-loop_NTPase"/>
</dbReference>
<evidence type="ECO:0000256" key="3">
    <source>
        <dbReference type="PROSITE-ProRule" id="PRU00283"/>
    </source>
</evidence>
<proteinExistence type="inferred from homology"/>
<dbReference type="AlphaFoldDB" id="A0A1R2D238"/>
<evidence type="ECO:0000256" key="4">
    <source>
        <dbReference type="SAM" id="Coils"/>
    </source>
</evidence>